<evidence type="ECO:0000256" key="1">
    <source>
        <dbReference type="ARBA" id="ARBA00004651"/>
    </source>
</evidence>
<feature type="transmembrane region" description="Helical" evidence="8">
    <location>
        <begin position="89"/>
        <end position="109"/>
    </location>
</feature>
<organism evidence="11 12">
    <name type="scientific">Actinomadura soli</name>
    <dbReference type="NCBI Taxonomy" id="2508997"/>
    <lineage>
        <taxon>Bacteria</taxon>
        <taxon>Bacillati</taxon>
        <taxon>Actinomycetota</taxon>
        <taxon>Actinomycetes</taxon>
        <taxon>Streptosporangiales</taxon>
        <taxon>Thermomonosporaceae</taxon>
        <taxon>Actinomadura</taxon>
    </lineage>
</organism>
<feature type="transmembrane region" description="Helical" evidence="8">
    <location>
        <begin position="32"/>
        <end position="50"/>
    </location>
</feature>
<dbReference type="OrthoDB" id="9808619at2"/>
<keyword evidence="4" id="KW-1003">Cell membrane</keyword>
<dbReference type="EMBL" id="VCKW01000196">
    <property type="protein sequence ID" value="TMQ91651.1"/>
    <property type="molecule type" value="Genomic_DNA"/>
</dbReference>
<gene>
    <name evidence="11" type="ORF">ETD83_29890</name>
</gene>
<dbReference type="Proteomes" id="UP000309174">
    <property type="component" value="Unassembled WGS sequence"/>
</dbReference>
<accession>A0A5C4J635</accession>
<dbReference type="AlphaFoldDB" id="A0A5C4J635"/>
<evidence type="ECO:0000313" key="11">
    <source>
        <dbReference type="EMBL" id="TMQ91651.1"/>
    </source>
</evidence>
<sequence>MTASTSATRLPPAGDVPGAPPPRRRRPRRPDFVTMALGLPVAFMAIVYAYPVGAMLLKSFTEPEPGFGNFTKAFTDDAIWDVLVITVRLSAEVALLTVLLGFPVAYFLARTSKRKARFLVLLVVIPFWTSILVRSFSWIVLLGDNGLVTTILEPLTGDSQGMLYSESAVIIAMTHILLPFPILIIKGTLDQIDTSLPPAARSLGAGPLRAFAHVYLPLALPAIVSSGMLVFVIALGFYVTPALVGGPKQSTIAVVIAQAVQVNFDWGMAATLATMLLVVATALTMIVRRLTKVKGMVAL</sequence>
<comment type="caution">
    <text evidence="11">The sequence shown here is derived from an EMBL/GenBank/DDBJ whole genome shotgun (WGS) entry which is preliminary data.</text>
</comment>
<dbReference type="GO" id="GO:0055085">
    <property type="term" value="P:transmembrane transport"/>
    <property type="evidence" value="ECO:0007669"/>
    <property type="project" value="InterPro"/>
</dbReference>
<dbReference type="SUPFAM" id="SSF161098">
    <property type="entry name" value="MetI-like"/>
    <property type="match status" value="1"/>
</dbReference>
<comment type="subcellular location">
    <subcellularLocation>
        <location evidence="1 8">Cell membrane</location>
        <topology evidence="1 8">Multi-pass membrane protein</topology>
    </subcellularLocation>
</comment>
<evidence type="ECO:0000256" key="4">
    <source>
        <dbReference type="ARBA" id="ARBA00022475"/>
    </source>
</evidence>
<feature type="transmembrane region" description="Helical" evidence="8">
    <location>
        <begin position="118"/>
        <end position="141"/>
    </location>
</feature>
<dbReference type="Pfam" id="PF00528">
    <property type="entry name" value="BPD_transp_1"/>
    <property type="match status" value="1"/>
</dbReference>
<keyword evidence="3 8" id="KW-0813">Transport</keyword>
<evidence type="ECO:0000256" key="2">
    <source>
        <dbReference type="ARBA" id="ARBA00007069"/>
    </source>
</evidence>
<dbReference type="CDD" id="cd06261">
    <property type="entry name" value="TM_PBP2"/>
    <property type="match status" value="1"/>
</dbReference>
<evidence type="ECO:0000256" key="9">
    <source>
        <dbReference type="SAM" id="MobiDB-lite"/>
    </source>
</evidence>
<evidence type="ECO:0000256" key="6">
    <source>
        <dbReference type="ARBA" id="ARBA00022989"/>
    </source>
</evidence>
<keyword evidence="6 8" id="KW-1133">Transmembrane helix</keyword>
<feature type="region of interest" description="Disordered" evidence="9">
    <location>
        <begin position="1"/>
        <end position="29"/>
    </location>
</feature>
<feature type="domain" description="ABC transmembrane type-1" evidence="10">
    <location>
        <begin position="83"/>
        <end position="287"/>
    </location>
</feature>
<keyword evidence="5 8" id="KW-0812">Transmembrane</keyword>
<evidence type="ECO:0000256" key="7">
    <source>
        <dbReference type="ARBA" id="ARBA00023136"/>
    </source>
</evidence>
<keyword evidence="12" id="KW-1185">Reference proteome</keyword>
<evidence type="ECO:0000313" key="12">
    <source>
        <dbReference type="Proteomes" id="UP000309174"/>
    </source>
</evidence>
<reference evidence="11 12" key="1">
    <citation type="submission" date="2019-05" db="EMBL/GenBank/DDBJ databases">
        <title>Draft genome sequence of Actinomadura sp. 14C53.</title>
        <authorList>
            <person name="Saricaoglu S."/>
            <person name="Isik K."/>
        </authorList>
    </citation>
    <scope>NUCLEOTIDE SEQUENCE [LARGE SCALE GENOMIC DNA]</scope>
    <source>
        <strain evidence="11 12">14C53</strain>
    </source>
</reference>
<keyword evidence="7 8" id="KW-0472">Membrane</keyword>
<evidence type="ECO:0000256" key="5">
    <source>
        <dbReference type="ARBA" id="ARBA00022692"/>
    </source>
</evidence>
<feature type="transmembrane region" description="Helical" evidence="8">
    <location>
        <begin position="218"/>
        <end position="239"/>
    </location>
</feature>
<dbReference type="PANTHER" id="PTHR42929:SF5">
    <property type="entry name" value="ABC TRANSPORTER PERMEASE PROTEIN"/>
    <property type="match status" value="1"/>
</dbReference>
<dbReference type="InterPro" id="IPR000515">
    <property type="entry name" value="MetI-like"/>
</dbReference>
<evidence type="ECO:0000256" key="8">
    <source>
        <dbReference type="RuleBase" id="RU363032"/>
    </source>
</evidence>
<feature type="transmembrane region" description="Helical" evidence="8">
    <location>
        <begin position="161"/>
        <end position="185"/>
    </location>
</feature>
<dbReference type="InterPro" id="IPR035906">
    <property type="entry name" value="MetI-like_sf"/>
</dbReference>
<dbReference type="Gene3D" id="1.10.3720.10">
    <property type="entry name" value="MetI-like"/>
    <property type="match status" value="1"/>
</dbReference>
<comment type="similarity">
    <text evidence="2">Belongs to the binding-protein-dependent transport system permease family. CysTW subfamily.</text>
</comment>
<evidence type="ECO:0000256" key="3">
    <source>
        <dbReference type="ARBA" id="ARBA00022448"/>
    </source>
</evidence>
<proteinExistence type="inferred from homology"/>
<evidence type="ECO:0000259" key="10">
    <source>
        <dbReference type="PROSITE" id="PS50928"/>
    </source>
</evidence>
<feature type="transmembrane region" description="Helical" evidence="8">
    <location>
        <begin position="266"/>
        <end position="287"/>
    </location>
</feature>
<dbReference type="PROSITE" id="PS50928">
    <property type="entry name" value="ABC_TM1"/>
    <property type="match status" value="1"/>
</dbReference>
<protein>
    <submittedName>
        <fullName evidence="11">ABC transporter permease</fullName>
    </submittedName>
</protein>
<dbReference type="GO" id="GO:0005886">
    <property type="term" value="C:plasma membrane"/>
    <property type="evidence" value="ECO:0007669"/>
    <property type="project" value="UniProtKB-SubCell"/>
</dbReference>
<name>A0A5C4J635_9ACTN</name>
<dbReference type="RefSeq" id="WP_138648552.1">
    <property type="nucleotide sequence ID" value="NZ_VCKW01000196.1"/>
</dbReference>
<dbReference type="PANTHER" id="PTHR42929">
    <property type="entry name" value="INNER MEMBRANE ABC TRANSPORTER PERMEASE PROTEIN YDCU-RELATED-RELATED"/>
    <property type="match status" value="1"/>
</dbReference>